<gene>
    <name evidence="1" type="ORF">FisN_6Hh272</name>
</gene>
<sequence length="302" mass="31419">MSLRTAINSLSPPMVASAGIGVLATMPWMSSSGVSLAVLQGANAAAFGANCLAVSIPGRIDGTQDQEMRPGLLRADDDPYEPPDYTNVYSPSRGRTLVAPSGWAFAIWGPIYAGEAIFTVAQFFPQSGLALYLPAISAPFIAANLFQSLWCASFRPQYQGWASYISVAMLGGTAYSLSQVHAVACTATGPAYWFLLPLSIHFGWTTAATLVNLSGSVAMSPENSDEFVTAIGHSSAVLATALGVGLTLSHAAPVYGLTLAWALSACADGMKTRDAPAAKVMQKLCWTGALACATAAAYTFSL</sequence>
<keyword evidence="2" id="KW-1185">Reference proteome</keyword>
<proteinExistence type="predicted"/>
<dbReference type="PANTHER" id="PTHR33802">
    <property type="entry name" value="SI:CH211-161H7.5-RELATED"/>
    <property type="match status" value="1"/>
</dbReference>
<dbReference type="AlphaFoldDB" id="A0A1Z5K763"/>
<accession>A0A1Z5K763</accession>
<organism evidence="1 2">
    <name type="scientific">Fistulifera solaris</name>
    <name type="common">Oleaginous diatom</name>
    <dbReference type="NCBI Taxonomy" id="1519565"/>
    <lineage>
        <taxon>Eukaryota</taxon>
        <taxon>Sar</taxon>
        <taxon>Stramenopiles</taxon>
        <taxon>Ochrophyta</taxon>
        <taxon>Bacillariophyta</taxon>
        <taxon>Bacillariophyceae</taxon>
        <taxon>Bacillariophycidae</taxon>
        <taxon>Naviculales</taxon>
        <taxon>Naviculaceae</taxon>
        <taxon>Fistulifera</taxon>
    </lineage>
</organism>
<dbReference type="Proteomes" id="UP000198406">
    <property type="component" value="Unassembled WGS sequence"/>
</dbReference>
<comment type="caution">
    <text evidence="1">The sequence shown here is derived from an EMBL/GenBank/DDBJ whole genome shotgun (WGS) entry which is preliminary data.</text>
</comment>
<protein>
    <submittedName>
        <fullName evidence="1">Uncharacterized protein</fullName>
    </submittedName>
</protein>
<evidence type="ECO:0000313" key="2">
    <source>
        <dbReference type="Proteomes" id="UP000198406"/>
    </source>
</evidence>
<reference evidence="1 2" key="1">
    <citation type="journal article" date="2015" name="Plant Cell">
        <title>Oil accumulation by the oleaginous diatom Fistulifera solaris as revealed by the genome and transcriptome.</title>
        <authorList>
            <person name="Tanaka T."/>
            <person name="Maeda Y."/>
            <person name="Veluchamy A."/>
            <person name="Tanaka M."/>
            <person name="Abida H."/>
            <person name="Marechal E."/>
            <person name="Bowler C."/>
            <person name="Muto M."/>
            <person name="Sunaga Y."/>
            <person name="Tanaka M."/>
            <person name="Yoshino T."/>
            <person name="Taniguchi T."/>
            <person name="Fukuda Y."/>
            <person name="Nemoto M."/>
            <person name="Matsumoto M."/>
            <person name="Wong P.S."/>
            <person name="Aburatani S."/>
            <person name="Fujibuchi W."/>
        </authorList>
    </citation>
    <scope>NUCLEOTIDE SEQUENCE [LARGE SCALE GENOMIC DNA]</scope>
    <source>
        <strain evidence="1 2">JPCC DA0580</strain>
    </source>
</reference>
<evidence type="ECO:0000313" key="1">
    <source>
        <dbReference type="EMBL" id="GAX22025.1"/>
    </source>
</evidence>
<dbReference type="EMBL" id="BDSP01000177">
    <property type="protein sequence ID" value="GAX22025.1"/>
    <property type="molecule type" value="Genomic_DNA"/>
</dbReference>
<dbReference type="InParanoid" id="A0A1Z5K763"/>
<dbReference type="PANTHER" id="PTHR33802:SF1">
    <property type="entry name" value="XK-RELATED PROTEIN"/>
    <property type="match status" value="1"/>
</dbReference>
<name>A0A1Z5K763_FISSO</name>
<dbReference type="OrthoDB" id="5586934at2759"/>